<keyword evidence="3" id="KW-1003">Cell membrane</keyword>
<proteinExistence type="predicted"/>
<feature type="transmembrane region" description="Helical" evidence="8">
    <location>
        <begin position="92"/>
        <end position="112"/>
    </location>
</feature>
<evidence type="ECO:0000256" key="2">
    <source>
        <dbReference type="ARBA" id="ARBA00022448"/>
    </source>
</evidence>
<dbReference type="InterPro" id="IPR050809">
    <property type="entry name" value="UgpAE/MalFG_permease"/>
</dbReference>
<keyword evidence="5 8" id="KW-1133">Transmembrane helix</keyword>
<comment type="subcellular location">
    <subcellularLocation>
        <location evidence="1">Cell membrane</location>
        <topology evidence="1">Multi-pass membrane protein</topology>
    </subcellularLocation>
</comment>
<evidence type="ECO:0000256" key="1">
    <source>
        <dbReference type="ARBA" id="ARBA00004651"/>
    </source>
</evidence>
<dbReference type="InterPro" id="IPR035906">
    <property type="entry name" value="MetI-like_sf"/>
</dbReference>
<comment type="caution">
    <text evidence="10">The sequence shown here is derived from an EMBL/GenBank/DDBJ whole genome shotgun (WGS) entry which is preliminary data.</text>
</comment>
<keyword evidence="4 8" id="KW-0812">Transmembrane</keyword>
<gene>
    <name evidence="10" type="ORF">N1032_02000</name>
</gene>
<dbReference type="PANTHER" id="PTHR43227:SF8">
    <property type="entry name" value="DIACETYLCHITOBIOSE UPTAKE SYSTEM PERMEASE PROTEIN DASB"/>
    <property type="match status" value="1"/>
</dbReference>
<feature type="transmembrane region" description="Helical" evidence="8">
    <location>
        <begin position="228"/>
        <end position="248"/>
    </location>
</feature>
<dbReference type="Gene3D" id="1.10.3720.10">
    <property type="entry name" value="MetI-like"/>
    <property type="match status" value="1"/>
</dbReference>
<name>A0ABT2GX37_9MICO</name>
<dbReference type="RefSeq" id="WP_259537145.1">
    <property type="nucleotide sequence ID" value="NZ_JANLCJ010000001.1"/>
</dbReference>
<keyword evidence="11" id="KW-1185">Reference proteome</keyword>
<evidence type="ECO:0000256" key="5">
    <source>
        <dbReference type="ARBA" id="ARBA00022989"/>
    </source>
</evidence>
<protein>
    <submittedName>
        <fullName evidence="10">Sugar ABC transporter permease</fullName>
    </submittedName>
</protein>
<feature type="domain" description="ABC transmembrane type-1" evidence="9">
    <location>
        <begin position="89"/>
        <end position="303"/>
    </location>
</feature>
<dbReference type="PANTHER" id="PTHR43227">
    <property type="entry name" value="BLL4140 PROTEIN"/>
    <property type="match status" value="1"/>
</dbReference>
<dbReference type="CDD" id="cd06261">
    <property type="entry name" value="TM_PBP2"/>
    <property type="match status" value="1"/>
</dbReference>
<dbReference type="SUPFAM" id="SSF161098">
    <property type="entry name" value="MetI-like"/>
    <property type="match status" value="1"/>
</dbReference>
<dbReference type="PROSITE" id="PS50928">
    <property type="entry name" value="ABC_TM1"/>
    <property type="match status" value="1"/>
</dbReference>
<feature type="transmembrane region" description="Helical" evidence="8">
    <location>
        <begin position="170"/>
        <end position="190"/>
    </location>
</feature>
<organism evidence="10 11">
    <name type="scientific">Herbiconiux daphne</name>
    <dbReference type="NCBI Taxonomy" id="2970914"/>
    <lineage>
        <taxon>Bacteria</taxon>
        <taxon>Bacillati</taxon>
        <taxon>Actinomycetota</taxon>
        <taxon>Actinomycetes</taxon>
        <taxon>Micrococcales</taxon>
        <taxon>Microbacteriaceae</taxon>
        <taxon>Herbiconiux</taxon>
    </lineage>
</organism>
<evidence type="ECO:0000259" key="9">
    <source>
        <dbReference type="PROSITE" id="PS50928"/>
    </source>
</evidence>
<evidence type="ECO:0000256" key="7">
    <source>
        <dbReference type="SAM" id="MobiDB-lite"/>
    </source>
</evidence>
<dbReference type="EMBL" id="JANLCJ010000001">
    <property type="protein sequence ID" value="MCS5732514.1"/>
    <property type="molecule type" value="Genomic_DNA"/>
</dbReference>
<sequence length="313" mass="34432">MTASTLDAAVRRSPVPNPSAARRRKNRRRFIGWGFLAPFLVVFVFALAAPIVYAIYLSFFQDRLVGGNVFAGFDNYVAAFQDPKFYSALGRVVLFFFVQVPIMLALSLFAALALDSARLRWPALFRITLFLPYAVPSVVAALMWGFIYGTDFGLVGNLNSFFGLSIPDPLSSNLVLAAMGNIATWAFLGYNMLIMYSALRTVPKELYEAADIDGAGAFQVIRAIKLPALRSAFVVALIFSVIGSFQLFNEPNVLRTLAPNTIATNFTPNMYAYNLSFAGQQFNYAAAIAIVMGIITMIVAYVVQTVGVRKEDR</sequence>
<evidence type="ECO:0000256" key="3">
    <source>
        <dbReference type="ARBA" id="ARBA00022475"/>
    </source>
</evidence>
<reference evidence="10" key="1">
    <citation type="submission" date="2022-08" db="EMBL/GenBank/DDBJ databases">
        <authorList>
            <person name="Deng Y."/>
            <person name="Han X.-F."/>
            <person name="Zhang Y.-Q."/>
        </authorList>
    </citation>
    <scope>NUCLEOTIDE SEQUENCE</scope>
    <source>
        <strain evidence="10">CPCC 203386</strain>
    </source>
</reference>
<evidence type="ECO:0000313" key="11">
    <source>
        <dbReference type="Proteomes" id="UP001165586"/>
    </source>
</evidence>
<feature type="transmembrane region" description="Helical" evidence="8">
    <location>
        <begin position="30"/>
        <end position="56"/>
    </location>
</feature>
<keyword evidence="6 8" id="KW-0472">Membrane</keyword>
<feature type="region of interest" description="Disordered" evidence="7">
    <location>
        <begin position="1"/>
        <end position="21"/>
    </location>
</feature>
<feature type="transmembrane region" description="Helical" evidence="8">
    <location>
        <begin position="282"/>
        <end position="303"/>
    </location>
</feature>
<evidence type="ECO:0000313" key="10">
    <source>
        <dbReference type="EMBL" id="MCS5732514.1"/>
    </source>
</evidence>
<evidence type="ECO:0000256" key="8">
    <source>
        <dbReference type="SAM" id="Phobius"/>
    </source>
</evidence>
<evidence type="ECO:0000256" key="4">
    <source>
        <dbReference type="ARBA" id="ARBA00022692"/>
    </source>
</evidence>
<dbReference type="Proteomes" id="UP001165586">
    <property type="component" value="Unassembled WGS sequence"/>
</dbReference>
<evidence type="ECO:0000256" key="6">
    <source>
        <dbReference type="ARBA" id="ARBA00023136"/>
    </source>
</evidence>
<keyword evidence="2" id="KW-0813">Transport</keyword>
<dbReference type="InterPro" id="IPR000515">
    <property type="entry name" value="MetI-like"/>
</dbReference>
<feature type="transmembrane region" description="Helical" evidence="8">
    <location>
        <begin position="124"/>
        <end position="150"/>
    </location>
</feature>
<accession>A0ABT2GX37</accession>